<dbReference type="GO" id="GO:0046872">
    <property type="term" value="F:metal ion binding"/>
    <property type="evidence" value="ECO:0007669"/>
    <property type="project" value="UniProtKB-KW"/>
</dbReference>
<dbReference type="InterPro" id="IPR050669">
    <property type="entry name" value="Hemerythrin"/>
</dbReference>
<dbReference type="Gene3D" id="1.20.120.50">
    <property type="entry name" value="Hemerythrin-like"/>
    <property type="match status" value="1"/>
</dbReference>
<comment type="caution">
    <text evidence="5">The sequence shown here is derived from an EMBL/GenBank/DDBJ whole genome shotgun (WGS) entry which is preliminary data.</text>
</comment>
<feature type="domain" description="Hemerythrin-like" evidence="4">
    <location>
        <begin position="15"/>
        <end position="135"/>
    </location>
</feature>
<protein>
    <submittedName>
        <fullName evidence="5">Bacteriohemerythrin</fullName>
    </submittedName>
</protein>
<dbReference type="AlphaFoldDB" id="A0A4R1BAE2"/>
<proteinExistence type="inferred from homology"/>
<evidence type="ECO:0000259" key="4">
    <source>
        <dbReference type="Pfam" id="PF01814"/>
    </source>
</evidence>
<accession>A0A4R1BAE2</accession>
<dbReference type="CDD" id="cd12107">
    <property type="entry name" value="Hemerythrin"/>
    <property type="match status" value="1"/>
</dbReference>
<evidence type="ECO:0000256" key="2">
    <source>
        <dbReference type="ARBA" id="ARBA00022723"/>
    </source>
</evidence>
<dbReference type="PANTHER" id="PTHR37164:SF1">
    <property type="entry name" value="BACTERIOHEMERYTHRIN"/>
    <property type="match status" value="1"/>
</dbReference>
<comment type="similarity">
    <text evidence="1">Belongs to the hemerythrin family.</text>
</comment>
<evidence type="ECO:0000313" key="5">
    <source>
        <dbReference type="EMBL" id="TCJ13925.1"/>
    </source>
</evidence>
<dbReference type="OrthoDB" id="5296936at2"/>
<dbReference type="InterPro" id="IPR035938">
    <property type="entry name" value="Hemerythrin-like_sf"/>
</dbReference>
<organism evidence="5 6">
    <name type="scientific">Parasulfuritortus cantonensis</name>
    <dbReference type="NCBI Taxonomy" id="2528202"/>
    <lineage>
        <taxon>Bacteria</taxon>
        <taxon>Pseudomonadati</taxon>
        <taxon>Pseudomonadota</taxon>
        <taxon>Betaproteobacteria</taxon>
        <taxon>Nitrosomonadales</taxon>
        <taxon>Thiobacillaceae</taxon>
        <taxon>Parasulfuritortus</taxon>
    </lineage>
</organism>
<dbReference type="InterPro" id="IPR012827">
    <property type="entry name" value="Hemerythrin_metal-bd"/>
</dbReference>
<evidence type="ECO:0000256" key="1">
    <source>
        <dbReference type="ARBA" id="ARBA00010587"/>
    </source>
</evidence>
<keyword evidence="6" id="KW-1185">Reference proteome</keyword>
<gene>
    <name evidence="5" type="ORF">EZJ19_09750</name>
</gene>
<dbReference type="NCBIfam" id="NF033749">
    <property type="entry name" value="bact_hemeryth"/>
    <property type="match status" value="1"/>
</dbReference>
<keyword evidence="2" id="KW-0479">Metal-binding</keyword>
<dbReference type="NCBIfam" id="TIGR02481">
    <property type="entry name" value="hemeryth_dom"/>
    <property type="match status" value="1"/>
</dbReference>
<dbReference type="SUPFAM" id="SSF47188">
    <property type="entry name" value="Hemerythrin-like"/>
    <property type="match status" value="1"/>
</dbReference>
<dbReference type="Proteomes" id="UP000295443">
    <property type="component" value="Unassembled WGS sequence"/>
</dbReference>
<dbReference type="EMBL" id="SJZB01000035">
    <property type="protein sequence ID" value="TCJ13925.1"/>
    <property type="molecule type" value="Genomic_DNA"/>
</dbReference>
<evidence type="ECO:0000256" key="3">
    <source>
        <dbReference type="ARBA" id="ARBA00023004"/>
    </source>
</evidence>
<dbReference type="RefSeq" id="WP_131447048.1">
    <property type="nucleotide sequence ID" value="NZ_SJZB01000035.1"/>
</dbReference>
<keyword evidence="3" id="KW-0408">Iron</keyword>
<evidence type="ECO:0000313" key="6">
    <source>
        <dbReference type="Proteomes" id="UP000295443"/>
    </source>
</evidence>
<name>A0A4R1BAE2_9PROT</name>
<sequence length="145" mass="16396">MIGHGPIEWNDSFATGVREIDEQHRILVNTLNEANAKLTDDVSIDFVEQITQDLLSYALYHFETEEELMQEYGYADACGEDSDRHLQQHRSFSSKVVAVRDNLRAGIPIGRDDLIGFLNNWLVNHILHTDKKLGAYILAKRGAAA</sequence>
<dbReference type="InterPro" id="IPR012312">
    <property type="entry name" value="Hemerythrin-like"/>
</dbReference>
<dbReference type="PANTHER" id="PTHR37164">
    <property type="entry name" value="BACTERIOHEMERYTHRIN"/>
    <property type="match status" value="1"/>
</dbReference>
<dbReference type="Pfam" id="PF01814">
    <property type="entry name" value="Hemerythrin"/>
    <property type="match status" value="1"/>
</dbReference>
<reference evidence="5 6" key="1">
    <citation type="submission" date="2019-03" db="EMBL/GenBank/DDBJ databases">
        <title>Genome sequence of Thiobacillaceae bacterium LSR1, a sulfur-oxidizing bacterium isolated from freshwater sediment.</title>
        <authorList>
            <person name="Li S."/>
        </authorList>
    </citation>
    <scope>NUCLEOTIDE SEQUENCE [LARGE SCALE GENOMIC DNA]</scope>
    <source>
        <strain evidence="5 6">LSR1</strain>
    </source>
</reference>